<comment type="caution">
    <text evidence="1">The sequence shown here is derived from an EMBL/GenBank/DDBJ whole genome shotgun (WGS) entry which is preliminary data.</text>
</comment>
<gene>
    <name evidence="1" type="ORF">ACEZDG_32965</name>
</gene>
<dbReference type="Pfam" id="PF00440">
    <property type="entry name" value="TetR_N"/>
    <property type="match status" value="1"/>
</dbReference>
<dbReference type="PANTHER" id="PTHR30055">
    <property type="entry name" value="HTH-TYPE TRANSCRIPTIONAL REGULATOR RUTR"/>
    <property type="match status" value="1"/>
</dbReference>
<dbReference type="InterPro" id="IPR036271">
    <property type="entry name" value="Tet_transcr_reg_TetR-rel_C_sf"/>
</dbReference>
<dbReference type="SUPFAM" id="SSF46689">
    <property type="entry name" value="Homeodomain-like"/>
    <property type="match status" value="1"/>
</dbReference>
<proteinExistence type="predicted"/>
<evidence type="ECO:0000313" key="2">
    <source>
        <dbReference type="Proteomes" id="UP001592582"/>
    </source>
</evidence>
<name>A0ABV6VK14_9ACTN</name>
<dbReference type="PANTHER" id="PTHR30055:SF200">
    <property type="entry name" value="HTH-TYPE TRANSCRIPTIONAL REPRESSOR BDCR"/>
    <property type="match status" value="1"/>
</dbReference>
<accession>A0ABV6VK14</accession>
<dbReference type="Proteomes" id="UP001592582">
    <property type="component" value="Unassembled WGS sequence"/>
</dbReference>
<sequence>MAEEKKSRGSARERLLAAANELFYAEGVNSVSIDRVIEHAGVAKASLYNTYGSKEELVRAYLKDRHARTRERMARELQTRYRTPRERLVGVFEIQGLAFTEPDFRGCAFVTASAESEAGKAVQQATEEYRIWVRSLFLDLAYAAQAPQPEALAKRLVLLYDGAGISSWMDHDPSVADASRDVAQGLVDAAFAQ</sequence>
<evidence type="ECO:0000313" key="1">
    <source>
        <dbReference type="EMBL" id="MFC1414084.1"/>
    </source>
</evidence>
<keyword evidence="2" id="KW-1185">Reference proteome</keyword>
<dbReference type="EMBL" id="JBHEZX010000021">
    <property type="protein sequence ID" value="MFC1414084.1"/>
    <property type="molecule type" value="Genomic_DNA"/>
</dbReference>
<dbReference type="InterPro" id="IPR009057">
    <property type="entry name" value="Homeodomain-like_sf"/>
</dbReference>
<dbReference type="PRINTS" id="PR00455">
    <property type="entry name" value="HTHTETR"/>
</dbReference>
<organism evidence="1 2">
    <name type="scientific">Streptacidiphilus alkalitolerans</name>
    <dbReference type="NCBI Taxonomy" id="3342712"/>
    <lineage>
        <taxon>Bacteria</taxon>
        <taxon>Bacillati</taxon>
        <taxon>Actinomycetota</taxon>
        <taxon>Actinomycetes</taxon>
        <taxon>Kitasatosporales</taxon>
        <taxon>Streptomycetaceae</taxon>
        <taxon>Streptacidiphilus</taxon>
    </lineage>
</organism>
<dbReference type="InterPro" id="IPR001647">
    <property type="entry name" value="HTH_TetR"/>
</dbReference>
<dbReference type="Gene3D" id="1.10.357.10">
    <property type="entry name" value="Tetracycline Repressor, domain 2"/>
    <property type="match status" value="1"/>
</dbReference>
<dbReference type="PROSITE" id="PS50977">
    <property type="entry name" value="HTH_TETR_2"/>
    <property type="match status" value="1"/>
</dbReference>
<protein>
    <submittedName>
        <fullName evidence="1">TetR/AcrR family transcriptional regulator</fullName>
    </submittedName>
</protein>
<reference evidence="1 2" key="1">
    <citation type="submission" date="2024-09" db="EMBL/GenBank/DDBJ databases">
        <authorList>
            <person name="Lee S.D."/>
        </authorList>
    </citation>
    <scope>NUCLEOTIDE SEQUENCE [LARGE SCALE GENOMIC DNA]</scope>
    <source>
        <strain evidence="1 2">N1-1</strain>
    </source>
</reference>
<dbReference type="SUPFAM" id="SSF48498">
    <property type="entry name" value="Tetracyclin repressor-like, C-terminal domain"/>
    <property type="match status" value="1"/>
</dbReference>
<dbReference type="InterPro" id="IPR050109">
    <property type="entry name" value="HTH-type_TetR-like_transc_reg"/>
</dbReference>